<keyword evidence="4" id="KW-0812">Transmembrane</keyword>
<accession>F6CWH0</accession>
<dbReference type="EC" id="2.7.7.65" evidence="2"/>
<dbReference type="RefSeq" id="WP_013794702.1">
    <property type="nucleotide sequence ID" value="NC_015559.1"/>
</dbReference>
<dbReference type="GO" id="GO:0052621">
    <property type="term" value="F:diguanylate cyclase activity"/>
    <property type="evidence" value="ECO:0007669"/>
    <property type="project" value="UniProtKB-EC"/>
</dbReference>
<dbReference type="OrthoDB" id="9803824at2"/>
<dbReference type="SUPFAM" id="SSF55073">
    <property type="entry name" value="Nucleotide cyclase"/>
    <property type="match status" value="1"/>
</dbReference>
<sequence length="368" mass="42113">MRLQNDEEQITISALQRLLWASFFSSLMYAAFFHFFPTPLITDSLIPTLISGLFLALLAFLNQDPHNRISKVITIYVVLTLSAFIPATWIHVWLAWQGEQHRLIDFYPPISGVIIAILTLGLTILPKEFKKYIVLSWACTAIPLVHYLVLHPLELHTRHSYELLGLWGPGCLLLYMVAPYQKSIRNHMLRVATDLQRSELEADRDFLTDTYNRRGLQNWLAQLKHDDLISLALIDVDHFKRVNDTYGHDMGDQVLVEFASRLRTIYRGSHIIGRWGGEEFIAVFINPDSGSMAHIADQFQIKLSQLPYQDVGQITACVGMSHIAHHEHFLALINQADKALYHAKHNGRNQAVLFSDIEKTIKPHASHH</sequence>
<dbReference type="InterPro" id="IPR029787">
    <property type="entry name" value="Nucleotide_cyclase"/>
</dbReference>
<dbReference type="KEGG" id="mpc:Mar181_0157"/>
<dbReference type="InterPro" id="IPR000160">
    <property type="entry name" value="GGDEF_dom"/>
</dbReference>
<keyword evidence="7" id="KW-1185">Reference proteome</keyword>
<keyword evidence="4" id="KW-1133">Transmembrane helix</keyword>
<dbReference type="PROSITE" id="PS50887">
    <property type="entry name" value="GGDEF"/>
    <property type="match status" value="1"/>
</dbReference>
<dbReference type="STRING" id="491952.Mar181_0157"/>
<dbReference type="GO" id="GO:0043709">
    <property type="term" value="P:cell adhesion involved in single-species biofilm formation"/>
    <property type="evidence" value="ECO:0007669"/>
    <property type="project" value="TreeGrafter"/>
</dbReference>
<comment type="catalytic activity">
    <reaction evidence="3">
        <text>2 GTP = 3',3'-c-di-GMP + 2 diphosphate</text>
        <dbReference type="Rhea" id="RHEA:24898"/>
        <dbReference type="ChEBI" id="CHEBI:33019"/>
        <dbReference type="ChEBI" id="CHEBI:37565"/>
        <dbReference type="ChEBI" id="CHEBI:58805"/>
        <dbReference type="EC" id="2.7.7.65"/>
    </reaction>
</comment>
<dbReference type="CDD" id="cd01949">
    <property type="entry name" value="GGDEF"/>
    <property type="match status" value="1"/>
</dbReference>
<dbReference type="AlphaFoldDB" id="F6CWH0"/>
<dbReference type="PANTHER" id="PTHR45138">
    <property type="entry name" value="REGULATORY COMPONENTS OF SENSORY TRANSDUCTION SYSTEM"/>
    <property type="match status" value="1"/>
</dbReference>
<proteinExistence type="predicted"/>
<dbReference type="Pfam" id="PF00990">
    <property type="entry name" value="GGDEF"/>
    <property type="match status" value="1"/>
</dbReference>
<name>F6CWH0_MARPP</name>
<dbReference type="HOGENOM" id="CLU_000445_11_1_6"/>
<dbReference type="eggNOG" id="COG2199">
    <property type="taxonomic scope" value="Bacteria"/>
</dbReference>
<evidence type="ECO:0000256" key="3">
    <source>
        <dbReference type="ARBA" id="ARBA00034247"/>
    </source>
</evidence>
<feature type="transmembrane region" description="Helical" evidence="4">
    <location>
        <begin position="161"/>
        <end position="180"/>
    </location>
</feature>
<dbReference type="Gene3D" id="3.30.70.270">
    <property type="match status" value="1"/>
</dbReference>
<dbReference type="Proteomes" id="UP000009230">
    <property type="component" value="Chromosome"/>
</dbReference>
<evidence type="ECO:0000313" key="7">
    <source>
        <dbReference type="Proteomes" id="UP000009230"/>
    </source>
</evidence>
<protein>
    <recommendedName>
        <fullName evidence="2">diguanylate cyclase</fullName>
        <ecNumber evidence="2">2.7.7.65</ecNumber>
    </recommendedName>
</protein>
<dbReference type="PANTHER" id="PTHR45138:SF9">
    <property type="entry name" value="DIGUANYLATE CYCLASE DGCM-RELATED"/>
    <property type="match status" value="1"/>
</dbReference>
<reference evidence="6 7" key="1">
    <citation type="journal article" date="2012" name="Stand. Genomic Sci.">
        <title>Complete genome sequence of Marinomonas posidonica type strain (IVIA-Po-181(T)).</title>
        <authorList>
            <person name="Lucas-Elio P."/>
            <person name="Goodwin L."/>
            <person name="Woyke T."/>
            <person name="Pitluck S."/>
            <person name="Nolan M."/>
            <person name="Kyrpides N.C."/>
            <person name="Detter J.C."/>
            <person name="Copeland A."/>
            <person name="Lu M."/>
            <person name="Bruce D."/>
            <person name="Detter C."/>
            <person name="Tapia R."/>
            <person name="Han S."/>
            <person name="Land M.L."/>
            <person name="Ivanova N."/>
            <person name="Mikhailova N."/>
            <person name="Johnston A.W."/>
            <person name="Sanchez-Amat A."/>
        </authorList>
    </citation>
    <scope>NUCLEOTIDE SEQUENCE [LARGE SCALE GENOMIC DNA]</scope>
    <source>
        <strain evidence="7">CECT 7376 / NCIMB 14433 / IVIA-Po-181</strain>
    </source>
</reference>
<dbReference type="GO" id="GO:1902201">
    <property type="term" value="P:negative regulation of bacterial-type flagellum-dependent cell motility"/>
    <property type="evidence" value="ECO:0007669"/>
    <property type="project" value="TreeGrafter"/>
</dbReference>
<dbReference type="FunFam" id="3.30.70.270:FF:000001">
    <property type="entry name" value="Diguanylate cyclase domain protein"/>
    <property type="match status" value="1"/>
</dbReference>
<feature type="transmembrane region" description="Helical" evidence="4">
    <location>
        <begin position="18"/>
        <end position="38"/>
    </location>
</feature>
<comment type="cofactor">
    <cofactor evidence="1">
        <name>Mg(2+)</name>
        <dbReference type="ChEBI" id="CHEBI:18420"/>
    </cofactor>
</comment>
<feature type="transmembrane region" description="Helical" evidence="4">
    <location>
        <begin position="44"/>
        <end position="61"/>
    </location>
</feature>
<dbReference type="InterPro" id="IPR050469">
    <property type="entry name" value="Diguanylate_Cyclase"/>
</dbReference>
<feature type="transmembrane region" description="Helical" evidence="4">
    <location>
        <begin position="106"/>
        <end position="125"/>
    </location>
</feature>
<keyword evidence="4" id="KW-0472">Membrane</keyword>
<dbReference type="EMBL" id="CP002771">
    <property type="protein sequence ID" value="AEF53225.1"/>
    <property type="molecule type" value="Genomic_DNA"/>
</dbReference>
<feature type="transmembrane region" description="Helical" evidence="4">
    <location>
        <begin position="132"/>
        <end position="149"/>
    </location>
</feature>
<evidence type="ECO:0000256" key="1">
    <source>
        <dbReference type="ARBA" id="ARBA00001946"/>
    </source>
</evidence>
<gene>
    <name evidence="6" type="ordered locus">Mar181_0157</name>
</gene>
<dbReference type="SMART" id="SM00267">
    <property type="entry name" value="GGDEF"/>
    <property type="match status" value="1"/>
</dbReference>
<evidence type="ECO:0000313" key="6">
    <source>
        <dbReference type="EMBL" id="AEF53225.1"/>
    </source>
</evidence>
<dbReference type="NCBIfam" id="TIGR00254">
    <property type="entry name" value="GGDEF"/>
    <property type="match status" value="1"/>
</dbReference>
<dbReference type="GO" id="GO:0005886">
    <property type="term" value="C:plasma membrane"/>
    <property type="evidence" value="ECO:0007669"/>
    <property type="project" value="TreeGrafter"/>
</dbReference>
<feature type="domain" description="GGDEF" evidence="5">
    <location>
        <begin position="227"/>
        <end position="356"/>
    </location>
</feature>
<dbReference type="InterPro" id="IPR043128">
    <property type="entry name" value="Rev_trsase/Diguanyl_cyclase"/>
</dbReference>
<evidence type="ECO:0000256" key="4">
    <source>
        <dbReference type="SAM" id="Phobius"/>
    </source>
</evidence>
<organism evidence="6 7">
    <name type="scientific">Marinomonas posidonica (strain CECT 7376 / NCIMB 14433 / IVIA-Po-181)</name>
    <dbReference type="NCBI Taxonomy" id="491952"/>
    <lineage>
        <taxon>Bacteria</taxon>
        <taxon>Pseudomonadati</taxon>
        <taxon>Pseudomonadota</taxon>
        <taxon>Gammaproteobacteria</taxon>
        <taxon>Oceanospirillales</taxon>
        <taxon>Oceanospirillaceae</taxon>
        <taxon>Marinomonas</taxon>
    </lineage>
</organism>
<feature type="transmembrane region" description="Helical" evidence="4">
    <location>
        <begin position="73"/>
        <end position="94"/>
    </location>
</feature>
<evidence type="ECO:0000259" key="5">
    <source>
        <dbReference type="PROSITE" id="PS50887"/>
    </source>
</evidence>
<evidence type="ECO:0000256" key="2">
    <source>
        <dbReference type="ARBA" id="ARBA00012528"/>
    </source>
</evidence>